<dbReference type="InterPro" id="IPR052929">
    <property type="entry name" value="RNase_H-like_EbsB-rel"/>
</dbReference>
<name>A0A8S9QIZ6_BRACR</name>
<dbReference type="EMBL" id="QGKX02001290">
    <property type="protein sequence ID" value="KAF3539712.1"/>
    <property type="molecule type" value="Genomic_DNA"/>
</dbReference>
<gene>
    <name evidence="3" type="ORF">F2Q69_00021346</name>
</gene>
<organism evidence="3 4">
    <name type="scientific">Brassica cretica</name>
    <name type="common">Mustard</name>
    <dbReference type="NCBI Taxonomy" id="69181"/>
    <lineage>
        <taxon>Eukaryota</taxon>
        <taxon>Viridiplantae</taxon>
        <taxon>Streptophyta</taxon>
        <taxon>Embryophyta</taxon>
        <taxon>Tracheophyta</taxon>
        <taxon>Spermatophyta</taxon>
        <taxon>Magnoliopsida</taxon>
        <taxon>eudicotyledons</taxon>
        <taxon>Gunneridae</taxon>
        <taxon>Pentapetalae</taxon>
        <taxon>rosids</taxon>
        <taxon>malvids</taxon>
        <taxon>Brassicales</taxon>
        <taxon>Brassicaceae</taxon>
        <taxon>Brassiceae</taxon>
        <taxon>Brassica</taxon>
    </lineage>
</organism>
<comment type="caution">
    <text evidence="3">The sequence shown here is derived from an EMBL/GenBank/DDBJ whole genome shotgun (WGS) entry which is preliminary data.</text>
</comment>
<dbReference type="Pfam" id="PF13456">
    <property type="entry name" value="RVT_3"/>
    <property type="match status" value="1"/>
</dbReference>
<dbReference type="AlphaFoldDB" id="A0A8S9QIZ6"/>
<feature type="domain" description="RNase H type-1" evidence="2">
    <location>
        <begin position="5"/>
        <end position="91"/>
    </location>
</feature>
<protein>
    <recommendedName>
        <fullName evidence="2">RNase H type-1 domain-containing protein</fullName>
    </recommendedName>
</protein>
<dbReference type="Gene3D" id="3.30.420.10">
    <property type="entry name" value="Ribonuclease H-like superfamily/Ribonuclease H"/>
    <property type="match status" value="1"/>
</dbReference>
<evidence type="ECO:0000256" key="1">
    <source>
        <dbReference type="SAM" id="Phobius"/>
    </source>
</evidence>
<dbReference type="CDD" id="cd06222">
    <property type="entry name" value="RNase_H_like"/>
    <property type="match status" value="1"/>
</dbReference>
<evidence type="ECO:0000313" key="4">
    <source>
        <dbReference type="Proteomes" id="UP000712600"/>
    </source>
</evidence>
<evidence type="ECO:0000259" key="2">
    <source>
        <dbReference type="Pfam" id="PF13456"/>
    </source>
</evidence>
<dbReference type="InterPro" id="IPR044730">
    <property type="entry name" value="RNase_H-like_dom_plant"/>
</dbReference>
<dbReference type="PANTHER" id="PTHR47074:SF78">
    <property type="entry name" value="GB|AAF30348.1-RELATED"/>
    <property type="match status" value="1"/>
</dbReference>
<dbReference type="InterPro" id="IPR036397">
    <property type="entry name" value="RNaseH_sf"/>
</dbReference>
<dbReference type="GO" id="GO:0003676">
    <property type="term" value="F:nucleic acid binding"/>
    <property type="evidence" value="ECO:0007669"/>
    <property type="project" value="InterPro"/>
</dbReference>
<keyword evidence="1" id="KW-1133">Transmembrane helix</keyword>
<accession>A0A8S9QIZ6</accession>
<keyword evidence="1" id="KW-0812">Transmembrane</keyword>
<dbReference type="InterPro" id="IPR012337">
    <property type="entry name" value="RNaseH-like_sf"/>
</dbReference>
<dbReference type="GO" id="GO:0004523">
    <property type="term" value="F:RNA-DNA hybrid ribonuclease activity"/>
    <property type="evidence" value="ECO:0007669"/>
    <property type="project" value="InterPro"/>
</dbReference>
<dbReference type="SUPFAM" id="SSF53098">
    <property type="entry name" value="Ribonuclease H-like"/>
    <property type="match status" value="1"/>
</dbReference>
<keyword evidence="1" id="KW-0472">Membrane</keyword>
<sequence>MGLFKGRPTVEESKFTALIWAMQASWSLGYTNLIFEGDNAIINNSIQNENFQPRFHFYLFTVSFWIIMFVNCRFQHTKRNNNRAADSLARKSFSLCTQWRLFHEFPQFLEDIVNNDNG</sequence>
<dbReference type="Proteomes" id="UP000712600">
    <property type="component" value="Unassembled WGS sequence"/>
</dbReference>
<proteinExistence type="predicted"/>
<dbReference type="PANTHER" id="PTHR47074">
    <property type="entry name" value="BNAC02G40300D PROTEIN"/>
    <property type="match status" value="1"/>
</dbReference>
<evidence type="ECO:0000313" key="3">
    <source>
        <dbReference type="EMBL" id="KAF3539712.1"/>
    </source>
</evidence>
<dbReference type="InterPro" id="IPR002156">
    <property type="entry name" value="RNaseH_domain"/>
</dbReference>
<feature type="transmembrane region" description="Helical" evidence="1">
    <location>
        <begin position="55"/>
        <end position="74"/>
    </location>
</feature>
<reference evidence="3" key="1">
    <citation type="submission" date="2019-12" db="EMBL/GenBank/DDBJ databases">
        <title>Genome sequencing and annotation of Brassica cretica.</title>
        <authorList>
            <person name="Studholme D.J."/>
            <person name="Sarris P."/>
        </authorList>
    </citation>
    <scope>NUCLEOTIDE SEQUENCE</scope>
    <source>
        <strain evidence="3">PFS-109/04</strain>
        <tissue evidence="3">Leaf</tissue>
    </source>
</reference>